<dbReference type="PATRIC" id="fig|94132.3.peg.4166"/>
<feature type="domain" description="Ribose-phosphate pyrophosphokinase N-terminal" evidence="4">
    <location>
        <begin position="1"/>
        <end position="113"/>
    </location>
</feature>
<dbReference type="Pfam" id="PF00156">
    <property type="entry name" value="Pribosyltran"/>
    <property type="match status" value="1"/>
</dbReference>
<dbReference type="GO" id="GO:0004749">
    <property type="term" value="F:ribose phosphate diphosphokinase activity"/>
    <property type="evidence" value="ECO:0007669"/>
    <property type="project" value="UniProtKB-EC"/>
</dbReference>
<dbReference type="AlphaFoldDB" id="A0A127JXN3"/>
<dbReference type="InterPro" id="IPR029057">
    <property type="entry name" value="PRTase-like"/>
</dbReference>
<dbReference type="SMART" id="SM01400">
    <property type="entry name" value="Pribosyltran_N"/>
    <property type="match status" value="1"/>
</dbReference>
<dbReference type="GO" id="GO:0002189">
    <property type="term" value="C:ribose phosphate diphosphokinase complex"/>
    <property type="evidence" value="ECO:0007669"/>
    <property type="project" value="TreeGrafter"/>
</dbReference>
<dbReference type="PANTHER" id="PTHR10210:SF41">
    <property type="entry name" value="RIBOSE-PHOSPHATE PYROPHOSPHOKINASE 1, CHLOROPLASTIC"/>
    <property type="match status" value="1"/>
</dbReference>
<dbReference type="RefSeq" id="WP_061502962.1">
    <property type="nucleotide sequence ID" value="NZ_CP010951.1"/>
</dbReference>
<dbReference type="Gene3D" id="3.40.50.2020">
    <property type="match status" value="2"/>
</dbReference>
<evidence type="ECO:0000313" key="6">
    <source>
        <dbReference type="Proteomes" id="UP000070433"/>
    </source>
</evidence>
<dbReference type="NCBIfam" id="NF005537">
    <property type="entry name" value="PRK07199.1"/>
    <property type="match status" value="1"/>
</dbReference>
<dbReference type="InterPro" id="IPR005946">
    <property type="entry name" value="Rib-P_diPkinase"/>
</dbReference>
<evidence type="ECO:0000256" key="2">
    <source>
        <dbReference type="RuleBase" id="RU004324"/>
    </source>
</evidence>
<sequence length="296" mass="30773">MLIVALPGAARLAATLAAELGCPTSALFARRFPDGETLVRLDAAVEGEAVVFAGSLERPDSKTLPLVFAADAARELGAAKVGLVAPYLAYMRQDDRFHAGEAISSRSYASVLSSHLDFLVTVDPHLHRWRALSDIYTIPTQVVPAAPAIAAWIAANVPAPLVVGPDAESEQWAAEVARLAGAPHTVMRKTRHGDRKVGVELTEPGPWPGRTPVLVDDIISTGHTLIAAARALRGADAGLGAPVCIGVHALFDAAALERMRAAGIARVLTCDTVPHASNAIAVGPALAQAARQQAAA</sequence>
<keyword evidence="6" id="KW-1185">Reference proteome</keyword>
<dbReference type="Pfam" id="PF13793">
    <property type="entry name" value="Pribosyltran_N"/>
    <property type="match status" value="1"/>
</dbReference>
<evidence type="ECO:0000313" key="5">
    <source>
        <dbReference type="EMBL" id="AMO24767.1"/>
    </source>
</evidence>
<reference evidence="5 6" key="1">
    <citation type="journal article" date="2014" name="Int. J. Syst. Evol. Microbiol.">
        <title>Ramlibacter solisilvae sp. nov., isolated from forest soil, and emended description of the genus Ramlibacter.</title>
        <authorList>
            <person name="Lee H.J."/>
            <person name="Lee S.H."/>
            <person name="Lee S.S."/>
            <person name="Lee J.S."/>
            <person name="Kim Y."/>
            <person name="Kim S.C."/>
            <person name="Jeon C.O."/>
        </authorList>
    </citation>
    <scope>NUCLEOTIDE SEQUENCE [LARGE SCALE GENOMIC DNA]</scope>
    <source>
        <strain evidence="5 6">5-10</strain>
    </source>
</reference>
<name>A0A127JXN3_9BURK</name>
<dbReference type="NCBIfam" id="TIGR01251">
    <property type="entry name" value="ribP_PPkin"/>
    <property type="match status" value="1"/>
</dbReference>
<dbReference type="GO" id="GO:0000287">
    <property type="term" value="F:magnesium ion binding"/>
    <property type="evidence" value="ECO:0007669"/>
    <property type="project" value="InterPro"/>
</dbReference>
<evidence type="ECO:0000259" key="4">
    <source>
        <dbReference type="Pfam" id="PF13793"/>
    </source>
</evidence>
<keyword evidence="5" id="KW-0808">Transferase</keyword>
<evidence type="ECO:0000256" key="1">
    <source>
        <dbReference type="ARBA" id="ARBA00022727"/>
    </source>
</evidence>
<dbReference type="PANTHER" id="PTHR10210">
    <property type="entry name" value="RIBOSE-PHOSPHATE DIPHOSPHOKINASE FAMILY MEMBER"/>
    <property type="match status" value="1"/>
</dbReference>
<dbReference type="GO" id="GO:0006164">
    <property type="term" value="P:purine nucleotide biosynthetic process"/>
    <property type="evidence" value="ECO:0007669"/>
    <property type="project" value="TreeGrafter"/>
</dbReference>
<accession>A0A127JXN3</accession>
<dbReference type="EMBL" id="CP010951">
    <property type="protein sequence ID" value="AMO24767.1"/>
    <property type="molecule type" value="Genomic_DNA"/>
</dbReference>
<feature type="domain" description="Phosphoribosyltransferase" evidence="3">
    <location>
        <begin position="155"/>
        <end position="275"/>
    </location>
</feature>
<keyword evidence="1 2" id="KW-0545">Nucleotide biosynthesis</keyword>
<dbReference type="EC" id="2.7.6.1" evidence="5"/>
<dbReference type="InterPro" id="IPR000836">
    <property type="entry name" value="PRTase_dom"/>
</dbReference>
<dbReference type="GO" id="GO:0006015">
    <property type="term" value="P:5-phosphoribose 1-diphosphate biosynthetic process"/>
    <property type="evidence" value="ECO:0007669"/>
    <property type="project" value="TreeGrafter"/>
</dbReference>
<dbReference type="Proteomes" id="UP000070433">
    <property type="component" value="Chromosome"/>
</dbReference>
<gene>
    <name evidence="5" type="ORF">UC35_20420</name>
</gene>
<dbReference type="InterPro" id="IPR029099">
    <property type="entry name" value="Pribosyltran_N"/>
</dbReference>
<dbReference type="GO" id="GO:0005737">
    <property type="term" value="C:cytoplasm"/>
    <property type="evidence" value="ECO:0007669"/>
    <property type="project" value="TreeGrafter"/>
</dbReference>
<protein>
    <submittedName>
        <fullName evidence="5">Phosphoribosylpyrophosphate synthetase</fullName>
        <ecNumber evidence="5">2.7.6.1</ecNumber>
    </submittedName>
</protein>
<proteinExistence type="inferred from homology"/>
<dbReference type="SUPFAM" id="SSF53271">
    <property type="entry name" value="PRTase-like"/>
    <property type="match status" value="2"/>
</dbReference>
<dbReference type="CDD" id="cd06223">
    <property type="entry name" value="PRTases_typeI"/>
    <property type="match status" value="1"/>
</dbReference>
<evidence type="ECO:0000259" key="3">
    <source>
        <dbReference type="Pfam" id="PF00156"/>
    </source>
</evidence>
<comment type="similarity">
    <text evidence="2">Belongs to the ribose-phosphate pyrophosphokinase family.</text>
</comment>
<dbReference type="OrthoDB" id="324294at2"/>
<organism evidence="5 6">
    <name type="scientific">Ramlibacter tataouinensis</name>
    <dbReference type="NCBI Taxonomy" id="94132"/>
    <lineage>
        <taxon>Bacteria</taxon>
        <taxon>Pseudomonadati</taxon>
        <taxon>Pseudomonadota</taxon>
        <taxon>Betaproteobacteria</taxon>
        <taxon>Burkholderiales</taxon>
        <taxon>Comamonadaceae</taxon>
        <taxon>Ramlibacter</taxon>
    </lineage>
</organism>